<evidence type="ECO:0000256" key="1">
    <source>
        <dbReference type="ARBA" id="ARBA00004479"/>
    </source>
</evidence>
<keyword evidence="12" id="KW-1185">Reference proteome</keyword>
<dbReference type="PANTHER" id="PTHR13412">
    <property type="entry name" value="T-CELL IMMUNOMODULATORY PROTEIN HOMOLOG"/>
    <property type="match status" value="1"/>
</dbReference>
<keyword evidence="5 8" id="KW-1133">Transmembrane helix</keyword>
<comment type="similarity">
    <text evidence="2">Belongs to the TIP family.</text>
</comment>
<reference evidence="12" key="1">
    <citation type="submission" date="2024-04" db="EMBL/GenBank/DDBJ databases">
        <title>Salinicola lusitanus LLJ914,a marine bacterium isolated from the Okinawa Trough.</title>
        <authorList>
            <person name="Li J."/>
        </authorList>
    </citation>
    <scope>NUCLEOTIDE SEQUENCE [LARGE SCALE GENOMIC DNA]</scope>
</reference>
<organism evidence="11 12">
    <name type="scientific">Mugilogobius chulae</name>
    <name type="common">yellowstripe goby</name>
    <dbReference type="NCBI Taxonomy" id="88201"/>
    <lineage>
        <taxon>Eukaryota</taxon>
        <taxon>Metazoa</taxon>
        <taxon>Chordata</taxon>
        <taxon>Craniata</taxon>
        <taxon>Vertebrata</taxon>
        <taxon>Euteleostomi</taxon>
        <taxon>Actinopterygii</taxon>
        <taxon>Neopterygii</taxon>
        <taxon>Teleostei</taxon>
        <taxon>Neoteleostei</taxon>
        <taxon>Acanthomorphata</taxon>
        <taxon>Gobiaria</taxon>
        <taxon>Gobiiformes</taxon>
        <taxon>Gobioidei</taxon>
        <taxon>Gobiidae</taxon>
        <taxon>Gobionellinae</taxon>
        <taxon>Mugilogobius</taxon>
    </lineage>
</organism>
<keyword evidence="6 8" id="KW-0472">Membrane</keyword>
<dbReference type="PROSITE" id="PS51257">
    <property type="entry name" value="PROKAR_LIPOPROTEIN"/>
    <property type="match status" value="1"/>
</dbReference>
<keyword evidence="7" id="KW-0325">Glycoprotein</keyword>
<evidence type="ECO:0000313" key="12">
    <source>
        <dbReference type="Proteomes" id="UP001460270"/>
    </source>
</evidence>
<evidence type="ECO:0000256" key="8">
    <source>
        <dbReference type="SAM" id="Phobius"/>
    </source>
</evidence>
<evidence type="ECO:0000256" key="2">
    <source>
        <dbReference type="ARBA" id="ARBA00006496"/>
    </source>
</evidence>
<dbReference type="Proteomes" id="UP001460270">
    <property type="component" value="Unassembled WGS sequence"/>
</dbReference>
<feature type="chain" id="PRO_5043698991" description="T-cell immunomodulatory protein TIP C2 domain-containing protein" evidence="9">
    <location>
        <begin position="24"/>
        <end position="575"/>
    </location>
</feature>
<feature type="signal peptide" evidence="9">
    <location>
        <begin position="1"/>
        <end position="23"/>
    </location>
</feature>
<evidence type="ECO:0000259" key="10">
    <source>
        <dbReference type="Pfam" id="PF23122"/>
    </source>
</evidence>
<evidence type="ECO:0000256" key="3">
    <source>
        <dbReference type="ARBA" id="ARBA00022692"/>
    </source>
</evidence>
<dbReference type="EMBL" id="JBBPFD010000014">
    <property type="protein sequence ID" value="KAK7899196.1"/>
    <property type="molecule type" value="Genomic_DNA"/>
</dbReference>
<evidence type="ECO:0000256" key="4">
    <source>
        <dbReference type="ARBA" id="ARBA00022729"/>
    </source>
</evidence>
<feature type="domain" description="T-cell immunomodulatory protein TIP C2" evidence="10">
    <location>
        <begin position="422"/>
        <end position="523"/>
    </location>
</feature>
<gene>
    <name evidence="11" type="ORF">WMY93_020049</name>
</gene>
<evidence type="ECO:0000256" key="6">
    <source>
        <dbReference type="ARBA" id="ARBA00023136"/>
    </source>
</evidence>
<dbReference type="PANTHER" id="PTHR13412:SF0">
    <property type="entry name" value="T-CELL IMMUNOMODULATORY PROTEIN"/>
    <property type="match status" value="1"/>
</dbReference>
<evidence type="ECO:0000256" key="9">
    <source>
        <dbReference type="SAM" id="SignalP"/>
    </source>
</evidence>
<dbReference type="InterPro" id="IPR028994">
    <property type="entry name" value="Integrin_alpha_N"/>
</dbReference>
<evidence type="ECO:0000256" key="7">
    <source>
        <dbReference type="ARBA" id="ARBA00023180"/>
    </source>
</evidence>
<sequence length="575" mass="64105">MWVFKLNILLFFFYCSSLSCSYALQDVTTDLFGTENFGTIAAFGDLNSDKQTDIFIIRENTEVVIFLADPKPPYFKPKVYINKDILSGAKITSVVPGDYDGDSQMDVLLTTESSDLGDLLHLSRTFTDQPLIMDFNGDMIPDIFGVTTTTTTTTCEVCYLNKRNPDCKSALTSSVKLRKPHSNAFIDLNKDFAADLFLTTEGSTFETWINQNGNFTKENIMPSPLPEMKIGQSSFIDFNGDGVQDHLLPVCLDETCQRSAIYFTSIEQVKSEWVPVLSDFQYQGTVWSFAKVNPAPTLHLGDYNLDGFPDALVILRNTAGSGQQQAFLLENVPCNNASCRSVGRMFRIHRDQSNLGAIQNAVMATFFDIYEDGILDMLVQSQSEGKDFIHALKNNFEADAYFVKVMVLSGLCSNNCPDGVTPFGVNQPGPYVMYTTVDSNGNQKNASAGQLSQSAHFSLQLPYTVLGLGRSANFLDHLFVGIPRQLGETEVRKQEWTAIIPNSQLIVIPFPRDKPRSWSAKLYLTPSNSVLLTAIALIGVCVLILVIIGILHWQEKKADDREKRQEAHRFHFDAM</sequence>
<proteinExistence type="inferred from homology"/>
<protein>
    <recommendedName>
        <fullName evidence="10">T-cell immunomodulatory protein TIP C2 domain-containing protein</fullName>
    </recommendedName>
</protein>
<evidence type="ECO:0000256" key="5">
    <source>
        <dbReference type="ARBA" id="ARBA00022989"/>
    </source>
</evidence>
<dbReference type="Pfam" id="PF13517">
    <property type="entry name" value="FG-GAP_3"/>
    <property type="match status" value="1"/>
</dbReference>
<accession>A0AAW0NMX6</accession>
<keyword evidence="4 9" id="KW-0732">Signal</keyword>
<dbReference type="InterPro" id="IPR013517">
    <property type="entry name" value="FG-GAP"/>
</dbReference>
<dbReference type="AlphaFoldDB" id="A0AAW0NMX6"/>
<dbReference type="InterPro" id="IPR057089">
    <property type="entry name" value="C2_TIP"/>
</dbReference>
<evidence type="ECO:0000313" key="11">
    <source>
        <dbReference type="EMBL" id="KAK7899196.1"/>
    </source>
</evidence>
<dbReference type="GO" id="GO:0005886">
    <property type="term" value="C:plasma membrane"/>
    <property type="evidence" value="ECO:0007669"/>
    <property type="project" value="TreeGrafter"/>
</dbReference>
<dbReference type="SUPFAM" id="SSF69318">
    <property type="entry name" value="Integrin alpha N-terminal domain"/>
    <property type="match status" value="1"/>
</dbReference>
<name>A0AAW0NMX6_9GOBI</name>
<feature type="transmembrane region" description="Helical" evidence="8">
    <location>
        <begin position="530"/>
        <end position="553"/>
    </location>
</feature>
<dbReference type="InterPro" id="IPR024881">
    <property type="entry name" value="Tip"/>
</dbReference>
<keyword evidence="3 8" id="KW-0812">Transmembrane</keyword>
<comment type="subcellular location">
    <subcellularLocation>
        <location evidence="1">Membrane</location>
        <topology evidence="1">Single-pass type I membrane protein</topology>
    </subcellularLocation>
</comment>
<comment type="caution">
    <text evidence="11">The sequence shown here is derived from an EMBL/GenBank/DDBJ whole genome shotgun (WGS) entry which is preliminary data.</text>
</comment>
<dbReference type="Pfam" id="PF23122">
    <property type="entry name" value="C2_ITFG1"/>
    <property type="match status" value="1"/>
</dbReference>